<comment type="caution">
    <text evidence="1">The sequence shown here is derived from an EMBL/GenBank/DDBJ whole genome shotgun (WGS) entry which is preliminary data.</text>
</comment>
<sequence length="175" mass="19596">MNDGHKKAWAGRAGFAFRLRRARESYHCMIHRSIQNRFFDFGWTGAGYGIPRSSKHNSRLQHCCGSTLLGFGARGRRNGVVFDRISHPLGPTPSTCCAMVCSPNLARGLVHTESVVHLVRDESSRLPSFPPSFMVQTTRHGRIPSGVVLHDNMHVEMPIIKEGYPLRVRSGQVFL</sequence>
<organism evidence="1 2">
    <name type="scientific">Humicola insolens</name>
    <name type="common">Soft-rot fungus</name>
    <dbReference type="NCBI Taxonomy" id="85995"/>
    <lineage>
        <taxon>Eukaryota</taxon>
        <taxon>Fungi</taxon>
        <taxon>Dikarya</taxon>
        <taxon>Ascomycota</taxon>
        <taxon>Pezizomycotina</taxon>
        <taxon>Sordariomycetes</taxon>
        <taxon>Sordariomycetidae</taxon>
        <taxon>Sordariales</taxon>
        <taxon>Chaetomiaceae</taxon>
        <taxon>Mycothermus</taxon>
    </lineage>
</organism>
<evidence type="ECO:0000313" key="1">
    <source>
        <dbReference type="EMBL" id="KAL1838933.1"/>
    </source>
</evidence>
<gene>
    <name evidence="1" type="ORF">VTJ49DRAFT_2064</name>
</gene>
<dbReference type="Proteomes" id="UP001583172">
    <property type="component" value="Unassembled WGS sequence"/>
</dbReference>
<protein>
    <submittedName>
        <fullName evidence="1">Uncharacterized protein</fullName>
    </submittedName>
</protein>
<dbReference type="EMBL" id="JAZGSY010000185">
    <property type="protein sequence ID" value="KAL1838933.1"/>
    <property type="molecule type" value="Genomic_DNA"/>
</dbReference>
<name>A0ABR3VB41_HUMIN</name>
<proteinExistence type="predicted"/>
<reference evidence="1 2" key="1">
    <citation type="journal article" date="2024" name="Commun. Biol.">
        <title>Comparative genomic analysis of thermophilic fungi reveals convergent evolutionary adaptations and gene losses.</title>
        <authorList>
            <person name="Steindorff A.S."/>
            <person name="Aguilar-Pontes M.V."/>
            <person name="Robinson A.J."/>
            <person name="Andreopoulos B."/>
            <person name="LaButti K."/>
            <person name="Kuo A."/>
            <person name="Mondo S."/>
            <person name="Riley R."/>
            <person name="Otillar R."/>
            <person name="Haridas S."/>
            <person name="Lipzen A."/>
            <person name="Grimwood J."/>
            <person name="Schmutz J."/>
            <person name="Clum A."/>
            <person name="Reid I.D."/>
            <person name="Moisan M.C."/>
            <person name="Butler G."/>
            <person name="Nguyen T.T.M."/>
            <person name="Dewar K."/>
            <person name="Conant G."/>
            <person name="Drula E."/>
            <person name="Henrissat B."/>
            <person name="Hansel C."/>
            <person name="Singer S."/>
            <person name="Hutchinson M.I."/>
            <person name="de Vries R.P."/>
            <person name="Natvig D.O."/>
            <person name="Powell A.J."/>
            <person name="Tsang A."/>
            <person name="Grigoriev I.V."/>
        </authorList>
    </citation>
    <scope>NUCLEOTIDE SEQUENCE [LARGE SCALE GENOMIC DNA]</scope>
    <source>
        <strain evidence="1 2">CBS 620.91</strain>
    </source>
</reference>
<accession>A0ABR3VB41</accession>
<evidence type="ECO:0000313" key="2">
    <source>
        <dbReference type="Proteomes" id="UP001583172"/>
    </source>
</evidence>
<keyword evidence="2" id="KW-1185">Reference proteome</keyword>